<comment type="caution">
    <text evidence="1">The sequence shown here is derived from an EMBL/GenBank/DDBJ whole genome shotgun (WGS) entry which is preliminary data.</text>
</comment>
<gene>
    <name evidence="1" type="ORF">R1sor_004651</name>
</gene>
<sequence length="131" mass="14745">MARENALGFPVISPEEFYNRSREEMALIPKRKAIKLKGQKVALPVGATIKRPIGRPKRILALQDVLVRDDEVVLLSSSESDGEGEGPEATVGRTRQYRNWTRELDFQATDPKTHSMSLGGWSECYMRDAAR</sequence>
<evidence type="ECO:0000313" key="2">
    <source>
        <dbReference type="Proteomes" id="UP001633002"/>
    </source>
</evidence>
<keyword evidence="2" id="KW-1185">Reference proteome</keyword>
<reference evidence="1 2" key="1">
    <citation type="submission" date="2024-09" db="EMBL/GenBank/DDBJ databases">
        <title>Chromosome-scale assembly of Riccia sorocarpa.</title>
        <authorList>
            <person name="Paukszto L."/>
        </authorList>
    </citation>
    <scope>NUCLEOTIDE SEQUENCE [LARGE SCALE GENOMIC DNA]</scope>
    <source>
        <strain evidence="1">LP-2024</strain>
        <tissue evidence="1">Aerial parts of the thallus</tissue>
    </source>
</reference>
<organism evidence="1 2">
    <name type="scientific">Riccia sorocarpa</name>
    <dbReference type="NCBI Taxonomy" id="122646"/>
    <lineage>
        <taxon>Eukaryota</taxon>
        <taxon>Viridiplantae</taxon>
        <taxon>Streptophyta</taxon>
        <taxon>Embryophyta</taxon>
        <taxon>Marchantiophyta</taxon>
        <taxon>Marchantiopsida</taxon>
        <taxon>Marchantiidae</taxon>
        <taxon>Marchantiales</taxon>
        <taxon>Ricciaceae</taxon>
        <taxon>Riccia</taxon>
    </lineage>
</organism>
<dbReference type="AlphaFoldDB" id="A0ABD3HL29"/>
<protein>
    <submittedName>
        <fullName evidence="1">Uncharacterized protein</fullName>
    </submittedName>
</protein>
<dbReference type="Proteomes" id="UP001633002">
    <property type="component" value="Unassembled WGS sequence"/>
</dbReference>
<evidence type="ECO:0000313" key="1">
    <source>
        <dbReference type="EMBL" id="KAL3691000.1"/>
    </source>
</evidence>
<name>A0ABD3HL29_9MARC</name>
<proteinExistence type="predicted"/>
<dbReference type="EMBL" id="JBJQOH010000003">
    <property type="protein sequence ID" value="KAL3691000.1"/>
    <property type="molecule type" value="Genomic_DNA"/>
</dbReference>
<accession>A0ABD3HL29</accession>